<feature type="non-terminal residue" evidence="1">
    <location>
        <position position="151"/>
    </location>
</feature>
<accession>A0A482W8P0</accession>
<keyword evidence="2" id="KW-1185">Reference proteome</keyword>
<reference evidence="1 2" key="1">
    <citation type="submission" date="2017-03" db="EMBL/GenBank/DDBJ databases">
        <title>Genome of the blue death feigning beetle - Asbolus verrucosus.</title>
        <authorList>
            <person name="Rider S.D."/>
        </authorList>
    </citation>
    <scope>NUCLEOTIDE SEQUENCE [LARGE SCALE GENOMIC DNA]</scope>
    <source>
        <strain evidence="1">Butters</strain>
        <tissue evidence="1">Head and leg muscle</tissue>
    </source>
</reference>
<dbReference type="EMBL" id="QDEB01019585">
    <property type="protein sequence ID" value="RZC41157.1"/>
    <property type="molecule type" value="Genomic_DNA"/>
</dbReference>
<dbReference type="Proteomes" id="UP000292052">
    <property type="component" value="Unassembled WGS sequence"/>
</dbReference>
<dbReference type="SUPFAM" id="SSF52540">
    <property type="entry name" value="P-loop containing nucleoside triphosphate hydrolases"/>
    <property type="match status" value="1"/>
</dbReference>
<dbReference type="OrthoDB" id="6616786at2759"/>
<gene>
    <name evidence="1" type="ORF">BDFB_011660</name>
</gene>
<name>A0A482W8P0_ASBVE</name>
<organism evidence="1 2">
    <name type="scientific">Asbolus verrucosus</name>
    <name type="common">Desert ironclad beetle</name>
    <dbReference type="NCBI Taxonomy" id="1661398"/>
    <lineage>
        <taxon>Eukaryota</taxon>
        <taxon>Metazoa</taxon>
        <taxon>Ecdysozoa</taxon>
        <taxon>Arthropoda</taxon>
        <taxon>Hexapoda</taxon>
        <taxon>Insecta</taxon>
        <taxon>Pterygota</taxon>
        <taxon>Neoptera</taxon>
        <taxon>Endopterygota</taxon>
        <taxon>Coleoptera</taxon>
        <taxon>Polyphaga</taxon>
        <taxon>Cucujiformia</taxon>
        <taxon>Tenebrionidae</taxon>
        <taxon>Pimeliinae</taxon>
        <taxon>Asbolus</taxon>
    </lineage>
</organism>
<protein>
    <submittedName>
        <fullName evidence="1">Uncharacterized protein</fullName>
    </submittedName>
</protein>
<dbReference type="STRING" id="1661398.A0A482W8P0"/>
<evidence type="ECO:0000313" key="2">
    <source>
        <dbReference type="Proteomes" id="UP000292052"/>
    </source>
</evidence>
<dbReference type="AlphaFoldDB" id="A0A482W8P0"/>
<proteinExistence type="predicted"/>
<dbReference type="InterPro" id="IPR027417">
    <property type="entry name" value="P-loop_NTPase"/>
</dbReference>
<dbReference type="InterPro" id="IPR052267">
    <property type="entry name" value="N-DRC_Component"/>
</dbReference>
<sequence>MSRLLQPSVIYFERAERIFYKKVPKPERHLEPTRMGKKIFKGVIKTIKPEDRVLVFGISGQPWLGKPAKLKKTFERIILIPRPDYGSIYLYWRELLMPYHGVDRNIDVSCLAKLTKYYTLPDIKMAVETVLTPRRIIQLSYNPLRQEELFE</sequence>
<dbReference type="Gene3D" id="3.40.50.300">
    <property type="entry name" value="P-loop containing nucleotide triphosphate hydrolases"/>
    <property type="match status" value="1"/>
</dbReference>
<dbReference type="PANTHER" id="PTHR14690:SF9">
    <property type="entry name" value="GH08353P"/>
    <property type="match status" value="1"/>
</dbReference>
<comment type="caution">
    <text evidence="1">The sequence shown here is derived from an EMBL/GenBank/DDBJ whole genome shotgun (WGS) entry which is preliminary data.</text>
</comment>
<evidence type="ECO:0000313" key="1">
    <source>
        <dbReference type="EMBL" id="RZC41157.1"/>
    </source>
</evidence>
<dbReference type="Gene3D" id="1.10.8.60">
    <property type="match status" value="1"/>
</dbReference>
<dbReference type="PANTHER" id="PTHR14690">
    <property type="entry name" value="IQ MOTIF CONTAINING WITH AAA DOMAIN 1"/>
    <property type="match status" value="1"/>
</dbReference>